<protein>
    <recommendedName>
        <fullName evidence="2">acetolactate synthase</fullName>
        <ecNumber evidence="2">2.2.1.6</ecNumber>
    </recommendedName>
</protein>
<dbReference type="EMBL" id="JBJXVJ010000002">
    <property type="protein sequence ID" value="MFN1217758.1"/>
    <property type="molecule type" value="Genomic_DNA"/>
</dbReference>
<dbReference type="GO" id="GO:0003984">
    <property type="term" value="F:acetolactate synthase activity"/>
    <property type="evidence" value="ECO:0007669"/>
    <property type="project" value="UniProtKB-EC"/>
</dbReference>
<dbReference type="InterPro" id="IPR054480">
    <property type="entry name" value="AHAS_small-like_ACT"/>
</dbReference>
<dbReference type="InterPro" id="IPR045865">
    <property type="entry name" value="ACT-like_dom_sf"/>
</dbReference>
<dbReference type="Proteomes" id="UP001634154">
    <property type="component" value="Unassembled WGS sequence"/>
</dbReference>
<comment type="subunit">
    <text evidence="1">Dimer of large and small chains.</text>
</comment>
<evidence type="ECO:0000256" key="2">
    <source>
        <dbReference type="ARBA" id="ARBA00013145"/>
    </source>
</evidence>
<dbReference type="EMBL" id="LPUR01000016">
    <property type="protein sequence ID" value="KXH81527.1"/>
    <property type="molecule type" value="Genomic_DNA"/>
</dbReference>
<dbReference type="PANTHER" id="PTHR30239">
    <property type="entry name" value="ACETOLACTATE SYNTHASE SMALL SUBUNIT"/>
    <property type="match status" value="1"/>
</dbReference>
<dbReference type="GO" id="GO:0005829">
    <property type="term" value="C:cytosol"/>
    <property type="evidence" value="ECO:0007669"/>
    <property type="project" value="TreeGrafter"/>
</dbReference>
<evidence type="ECO:0000256" key="3">
    <source>
        <dbReference type="ARBA" id="ARBA00048670"/>
    </source>
</evidence>
<dbReference type="InterPro" id="IPR002912">
    <property type="entry name" value="ACT_dom"/>
</dbReference>
<reference evidence="5 7" key="3">
    <citation type="journal article" date="2016" name="Genome Announc.">
        <title>Draft Genome Sequence of a Biocontrol Rhizobacterium, Chryseobacterium kwangjuense Strain KJ1R5, Isolated from Pepper (Capsicum annuum).</title>
        <authorList>
            <person name="Jeong J.J."/>
            <person name="Park H."/>
            <person name="Park B.H."/>
            <person name="Mannaa M."/>
            <person name="Sang M.K."/>
            <person name="Choi I.G."/>
            <person name="Kim K.D."/>
        </authorList>
    </citation>
    <scope>NUCLEOTIDE SEQUENCE [LARGE SCALE GENOMIC DNA]</scope>
    <source>
        <strain evidence="5 7">KJ1R5</strain>
    </source>
</reference>
<dbReference type="Pfam" id="PF22629">
    <property type="entry name" value="ACT_AHAS_ss"/>
    <property type="match status" value="1"/>
</dbReference>
<gene>
    <name evidence="6" type="ORF">ACKW6Q_12395</name>
    <name evidence="5" type="ORF">AU378_17665</name>
</gene>
<feature type="domain" description="ACT" evidence="4">
    <location>
        <begin position="9"/>
        <end position="83"/>
    </location>
</feature>
<dbReference type="PROSITE" id="PS51671">
    <property type="entry name" value="ACT"/>
    <property type="match status" value="1"/>
</dbReference>
<dbReference type="GO" id="GO:0009099">
    <property type="term" value="P:L-valine biosynthetic process"/>
    <property type="evidence" value="ECO:0007669"/>
    <property type="project" value="TreeGrafter"/>
</dbReference>
<evidence type="ECO:0000313" key="8">
    <source>
        <dbReference type="Proteomes" id="UP001634154"/>
    </source>
</evidence>
<dbReference type="AlphaFoldDB" id="A0A135W9G3"/>
<evidence type="ECO:0000256" key="1">
    <source>
        <dbReference type="ARBA" id="ARBA00011744"/>
    </source>
</evidence>
<evidence type="ECO:0000313" key="5">
    <source>
        <dbReference type="EMBL" id="KXH81527.1"/>
    </source>
</evidence>
<accession>A0A135W9G3</accession>
<organism evidence="5 7">
    <name type="scientific">Chryseobacterium kwangjuense</name>
    <dbReference type="NCBI Taxonomy" id="267125"/>
    <lineage>
        <taxon>Bacteria</taxon>
        <taxon>Pseudomonadati</taxon>
        <taxon>Bacteroidota</taxon>
        <taxon>Flavobacteriia</taxon>
        <taxon>Flavobacteriales</taxon>
        <taxon>Weeksellaceae</taxon>
        <taxon>Chryseobacterium group</taxon>
        <taxon>Chryseobacterium</taxon>
    </lineage>
</organism>
<dbReference type="Gene3D" id="3.30.70.260">
    <property type="match status" value="1"/>
</dbReference>
<dbReference type="OrthoDB" id="1523722at2"/>
<dbReference type="EC" id="2.2.1.6" evidence="2"/>
<reference evidence="5" key="2">
    <citation type="submission" date="2015-12" db="EMBL/GenBank/DDBJ databases">
        <authorList>
            <person name="Shamseldin A."/>
            <person name="Moawad H."/>
            <person name="Abd El-Rahim W.M."/>
            <person name="Sadowsky M.J."/>
        </authorList>
    </citation>
    <scope>NUCLEOTIDE SEQUENCE</scope>
    <source>
        <strain evidence="5">KJ1R5</strain>
    </source>
</reference>
<dbReference type="Proteomes" id="UP000070513">
    <property type="component" value="Unassembled WGS sequence"/>
</dbReference>
<sequence>MKSENKEYTITAYTEDYLGLIGRINAIFSRRRISIVNFNVGPSEMEKIKKFVIVIRETEDSVEKITRQMEKQIDVLQVHYHRNPYLTAVEHAS</sequence>
<evidence type="ECO:0000313" key="6">
    <source>
        <dbReference type="EMBL" id="MFN1217758.1"/>
    </source>
</evidence>
<name>A0A135W9G3_9FLAO</name>
<dbReference type="InterPro" id="IPR004789">
    <property type="entry name" value="Acetalactate_synth_ssu"/>
</dbReference>
<comment type="caution">
    <text evidence="5">The sequence shown here is derived from an EMBL/GenBank/DDBJ whole genome shotgun (WGS) entry which is preliminary data.</text>
</comment>
<dbReference type="GO" id="GO:0009097">
    <property type="term" value="P:isoleucine biosynthetic process"/>
    <property type="evidence" value="ECO:0007669"/>
    <property type="project" value="TreeGrafter"/>
</dbReference>
<dbReference type="RefSeq" id="WP_062652703.1">
    <property type="nucleotide sequence ID" value="NZ_JBJXVJ010000002.1"/>
</dbReference>
<evidence type="ECO:0000259" key="4">
    <source>
        <dbReference type="PROSITE" id="PS51671"/>
    </source>
</evidence>
<dbReference type="SUPFAM" id="SSF55021">
    <property type="entry name" value="ACT-like"/>
    <property type="match status" value="1"/>
</dbReference>
<dbReference type="PANTHER" id="PTHR30239:SF0">
    <property type="entry name" value="ACETOLACTATE SYNTHASE SMALL SUBUNIT 1, CHLOROPLASTIC"/>
    <property type="match status" value="1"/>
</dbReference>
<evidence type="ECO:0000313" key="7">
    <source>
        <dbReference type="Proteomes" id="UP000070513"/>
    </source>
</evidence>
<dbReference type="GO" id="GO:1990610">
    <property type="term" value="F:acetolactate synthase regulator activity"/>
    <property type="evidence" value="ECO:0007669"/>
    <property type="project" value="InterPro"/>
</dbReference>
<reference evidence="6 8" key="4">
    <citation type="submission" date="2024-12" db="EMBL/GenBank/DDBJ databases">
        <title>Draft genome sequence of Chryseobacterium kwangjuense AG447.</title>
        <authorList>
            <person name="Cheptsov V.S."/>
            <person name="Belov A."/>
            <person name="Zavarzina A.G."/>
        </authorList>
    </citation>
    <scope>NUCLEOTIDE SEQUENCE [LARGE SCALE GENOMIC DNA]</scope>
    <source>
        <strain evidence="6 8">AG447</strain>
    </source>
</reference>
<proteinExistence type="predicted"/>
<keyword evidence="8" id="KW-1185">Reference proteome</keyword>
<reference evidence="7" key="1">
    <citation type="submission" date="2015-12" db="EMBL/GenBank/DDBJ databases">
        <title>Genome sequence of a biocontrol rhizobacterium Chryseobacterium kwangjuense strain KJ1R5 isolated from pepper (Capsicum annuum L.).</title>
        <authorList>
            <person name="Jeong J.-J."/>
            <person name="Park H."/>
            <person name="Mannaa M."/>
            <person name="Sang M.K."/>
            <person name="Choi I.-G."/>
            <person name="Kim K.D."/>
        </authorList>
    </citation>
    <scope>NUCLEOTIDE SEQUENCE [LARGE SCALE GENOMIC DNA]</scope>
    <source>
        <strain evidence="7">KJ1R5</strain>
    </source>
</reference>
<comment type="catalytic activity">
    <reaction evidence="3">
        <text>2 pyruvate + H(+) = (2S)-2-acetolactate + CO2</text>
        <dbReference type="Rhea" id="RHEA:25249"/>
        <dbReference type="ChEBI" id="CHEBI:15361"/>
        <dbReference type="ChEBI" id="CHEBI:15378"/>
        <dbReference type="ChEBI" id="CHEBI:16526"/>
        <dbReference type="ChEBI" id="CHEBI:58476"/>
        <dbReference type="EC" id="2.2.1.6"/>
    </reaction>
</comment>